<dbReference type="InterPro" id="IPR052233">
    <property type="entry name" value="Rho-type_GEFs"/>
</dbReference>
<dbReference type="PANTHER" id="PTHR46572">
    <property type="entry name" value="RHO1 GDP-GTP EXCHANGE PROTEIN 1-RELATED"/>
    <property type="match status" value="1"/>
</dbReference>
<dbReference type="InterPro" id="IPR000591">
    <property type="entry name" value="DEP_dom"/>
</dbReference>
<feature type="non-terminal residue" evidence="2">
    <location>
        <position position="1"/>
    </location>
</feature>
<dbReference type="PANTHER" id="PTHR46572:SF2">
    <property type="entry name" value="RHO1 GDP-GTP EXCHANGE PROTEIN 1-RELATED"/>
    <property type="match status" value="1"/>
</dbReference>
<proteinExistence type="predicted"/>
<feature type="domain" description="DEP" evidence="1">
    <location>
        <begin position="10"/>
        <end position="85"/>
    </location>
</feature>
<dbReference type="STRING" id="90262.A0A1X2I8V6"/>
<feature type="non-terminal residue" evidence="2">
    <location>
        <position position="113"/>
    </location>
</feature>
<dbReference type="Pfam" id="PF00610">
    <property type="entry name" value="DEP"/>
    <property type="match status" value="1"/>
</dbReference>
<protein>
    <recommendedName>
        <fullName evidence="1">DEP domain-containing protein</fullName>
    </recommendedName>
</protein>
<dbReference type="SUPFAM" id="SSF46785">
    <property type="entry name" value="Winged helix' DNA-binding domain"/>
    <property type="match status" value="1"/>
</dbReference>
<evidence type="ECO:0000313" key="3">
    <source>
        <dbReference type="Proteomes" id="UP000193560"/>
    </source>
</evidence>
<dbReference type="InterPro" id="IPR036388">
    <property type="entry name" value="WH-like_DNA-bd_sf"/>
</dbReference>
<gene>
    <name evidence="2" type="ORF">BCR42DRAFT_304153</name>
</gene>
<dbReference type="GO" id="GO:0035556">
    <property type="term" value="P:intracellular signal transduction"/>
    <property type="evidence" value="ECO:0007669"/>
    <property type="project" value="InterPro"/>
</dbReference>
<evidence type="ECO:0000313" key="2">
    <source>
        <dbReference type="EMBL" id="ORZ11897.1"/>
    </source>
</evidence>
<dbReference type="Gene3D" id="1.10.10.10">
    <property type="entry name" value="Winged helix-like DNA-binding domain superfamily/Winged helix DNA-binding domain"/>
    <property type="match status" value="1"/>
</dbReference>
<comment type="caution">
    <text evidence="2">The sequence shown here is derived from an EMBL/GenBank/DDBJ whole genome shotgun (WGS) entry which is preliminary data.</text>
</comment>
<dbReference type="SMART" id="SM00049">
    <property type="entry name" value="DEP"/>
    <property type="match status" value="1"/>
</dbReference>
<organism evidence="2 3">
    <name type="scientific">Absidia repens</name>
    <dbReference type="NCBI Taxonomy" id="90262"/>
    <lineage>
        <taxon>Eukaryota</taxon>
        <taxon>Fungi</taxon>
        <taxon>Fungi incertae sedis</taxon>
        <taxon>Mucoromycota</taxon>
        <taxon>Mucoromycotina</taxon>
        <taxon>Mucoromycetes</taxon>
        <taxon>Mucorales</taxon>
        <taxon>Cunninghamellaceae</taxon>
        <taxon>Absidia</taxon>
    </lineage>
</organism>
<name>A0A1X2I8V6_9FUNG</name>
<dbReference type="InterPro" id="IPR036390">
    <property type="entry name" value="WH_DNA-bd_sf"/>
</dbReference>
<reference evidence="2 3" key="1">
    <citation type="submission" date="2016-07" db="EMBL/GenBank/DDBJ databases">
        <title>Pervasive Adenine N6-methylation of Active Genes in Fungi.</title>
        <authorList>
            <consortium name="DOE Joint Genome Institute"/>
            <person name="Mondo S.J."/>
            <person name="Dannebaum R.O."/>
            <person name="Kuo R.C."/>
            <person name="Labutti K."/>
            <person name="Haridas S."/>
            <person name="Kuo A."/>
            <person name="Salamov A."/>
            <person name="Ahrendt S.R."/>
            <person name="Lipzen A."/>
            <person name="Sullivan W."/>
            <person name="Andreopoulos W.B."/>
            <person name="Clum A."/>
            <person name="Lindquist E."/>
            <person name="Daum C."/>
            <person name="Ramamoorthy G.K."/>
            <person name="Gryganskyi A."/>
            <person name="Culley D."/>
            <person name="Magnuson J.K."/>
            <person name="James T.Y."/>
            <person name="O'Malley M.A."/>
            <person name="Stajich J.E."/>
            <person name="Spatafora J.W."/>
            <person name="Visel A."/>
            <person name="Grigoriev I.V."/>
        </authorList>
    </citation>
    <scope>NUCLEOTIDE SEQUENCE [LARGE SCALE GENOMIC DNA]</scope>
    <source>
        <strain evidence="2 3">NRRL 1336</strain>
    </source>
</reference>
<sequence length="113" mass="13191">ALLSRLAQELHRRLRVRSLVKDDIEYSYAFTGKEAVECLLQLLRTNDRNLGLLVGRALDHQHFFHDVTYEHHLRDSRDKIYQFKHQPKDLLAATTNDLPNGIFTLLTNCYSPT</sequence>
<accession>A0A1X2I8V6</accession>
<dbReference type="AlphaFoldDB" id="A0A1X2I8V6"/>
<evidence type="ECO:0000259" key="1">
    <source>
        <dbReference type="SMART" id="SM00049"/>
    </source>
</evidence>
<dbReference type="OrthoDB" id="2272012at2759"/>
<dbReference type="EMBL" id="MCGE01000020">
    <property type="protein sequence ID" value="ORZ11897.1"/>
    <property type="molecule type" value="Genomic_DNA"/>
</dbReference>
<keyword evidence="3" id="KW-1185">Reference proteome</keyword>
<dbReference type="Proteomes" id="UP000193560">
    <property type="component" value="Unassembled WGS sequence"/>
</dbReference>